<evidence type="ECO:0000313" key="4">
    <source>
        <dbReference type="EMBL" id="QLA10389.1"/>
    </source>
</evidence>
<protein>
    <submittedName>
        <fullName evidence="4">Tumor necrosis factor receptor superfamily member 13B</fullName>
    </submittedName>
</protein>
<evidence type="ECO:0000256" key="2">
    <source>
        <dbReference type="SAM" id="Phobius"/>
    </source>
</evidence>
<dbReference type="AlphaFoldDB" id="A0AAT9K458"/>
<evidence type="ECO:0000256" key="1">
    <source>
        <dbReference type="SAM" id="MobiDB-lite"/>
    </source>
</evidence>
<dbReference type="PANTHER" id="PTHR15511">
    <property type="entry name" value="TUMOR NECROSIS FACTOR RECEPTOR SUPERFAMILY MEMBER 13B"/>
    <property type="match status" value="1"/>
</dbReference>
<dbReference type="GO" id="GO:0005886">
    <property type="term" value="C:plasma membrane"/>
    <property type="evidence" value="ECO:0007669"/>
    <property type="project" value="InterPro"/>
</dbReference>
<dbReference type="PANTHER" id="PTHR15511:SF2">
    <property type="entry name" value="TUMOR NECROSIS FACTOR RECEPTOR SUPERFAMILY MEMBER 13B"/>
    <property type="match status" value="1"/>
</dbReference>
<accession>A0AAT9K458</accession>
<keyword evidence="2" id="KW-0472">Membrane</keyword>
<feature type="region of interest" description="Disordered" evidence="1">
    <location>
        <begin position="140"/>
        <end position="159"/>
    </location>
</feature>
<dbReference type="PROSITE" id="PS00652">
    <property type="entry name" value="TNFR_NGFR_1"/>
    <property type="match status" value="1"/>
</dbReference>
<dbReference type="GO" id="GO:0001782">
    <property type="term" value="P:B cell homeostasis"/>
    <property type="evidence" value="ECO:0007669"/>
    <property type="project" value="TreeGrafter"/>
</dbReference>
<feature type="transmembrane region" description="Helical" evidence="2">
    <location>
        <begin position="110"/>
        <end position="135"/>
    </location>
</feature>
<dbReference type="Gene3D" id="4.10.1290.10">
    <property type="entry name" value="Tumor necrosis factor receptor superfamily"/>
    <property type="match status" value="2"/>
</dbReference>
<feature type="domain" description="TNFR-Cys" evidence="3">
    <location>
        <begin position="5"/>
        <end position="43"/>
    </location>
</feature>
<feature type="compositionally biased region" description="Basic and acidic residues" evidence="1">
    <location>
        <begin position="140"/>
        <end position="152"/>
    </location>
</feature>
<dbReference type="InterPro" id="IPR001368">
    <property type="entry name" value="TNFR/NGFR_Cys_rich_reg"/>
</dbReference>
<gene>
    <name evidence="4" type="primary">TNFRS13B</name>
</gene>
<feature type="region of interest" description="Disordered" evidence="1">
    <location>
        <begin position="169"/>
        <end position="196"/>
    </location>
</feature>
<evidence type="ECO:0000259" key="3">
    <source>
        <dbReference type="PROSITE" id="PS00652"/>
    </source>
</evidence>
<proteinExistence type="evidence at transcript level"/>
<dbReference type="Pfam" id="PF09305">
    <property type="entry name" value="TACI-CRD2"/>
    <property type="match status" value="1"/>
</dbReference>
<dbReference type="InterPro" id="IPR022317">
    <property type="entry name" value="TNFR_13B"/>
</dbReference>
<dbReference type="SUPFAM" id="SSF57586">
    <property type="entry name" value="TNF receptor-like"/>
    <property type="match status" value="1"/>
</dbReference>
<keyword evidence="2" id="KW-1133">Transmembrane helix</keyword>
<sequence>MGSSCPEGQHLDPLLRRCMDCNRKCGKPYLPPRCTSYCESARCKALPGQYYDRLLNKCIKCKEICGQHTPECSQHCQTLSPPVTTKKLLIEVSSHVSISRRPTWLEGSNILLYSLLGVCLVLLLSSLSLALAVFLRGDKAKSSKPRPSEGTRRKPKCVVQQRQEFGLPTSQLGMTSRDYPTSSSCPTNRDPSDDSSPTETCVCIHCFPDLKALGQCNNRPLRASFTFNQEAALQRAQIQKGGPLWPEESLHIPGQMAQGGPAVG</sequence>
<dbReference type="EMBL" id="MK834282">
    <property type="protein sequence ID" value="QLA10389.1"/>
    <property type="molecule type" value="mRNA"/>
</dbReference>
<name>A0AAT9K458_AMPCL</name>
<dbReference type="InterPro" id="IPR015384">
    <property type="entry name" value="TACI_Cys-rich-dom"/>
</dbReference>
<dbReference type="GO" id="GO:0002244">
    <property type="term" value="P:hematopoietic progenitor cell differentiation"/>
    <property type="evidence" value="ECO:0007669"/>
    <property type="project" value="TreeGrafter"/>
</dbReference>
<reference evidence="4" key="1">
    <citation type="submission" date="2019-04" db="EMBL/GenBank/DDBJ databases">
        <title>Molecular Characterization of Amphiprion clarkii TLR-1, BAFF-R, NFkB inhibitor alpha.</title>
        <authorList>
            <person name="Madhuranga S.P."/>
            <person name="Wan Q."/>
            <person name="Lee J."/>
        </authorList>
    </citation>
    <scope>NUCLEOTIDE SEQUENCE</scope>
</reference>
<keyword evidence="4" id="KW-0675">Receptor</keyword>
<organism evidence="4">
    <name type="scientific">Amphiprion clarkii</name>
    <name type="common">Clark's amemonefish</name>
    <name type="synonym">Anthias clarkii</name>
    <dbReference type="NCBI Taxonomy" id="80970"/>
    <lineage>
        <taxon>Eukaryota</taxon>
        <taxon>Metazoa</taxon>
        <taxon>Chordata</taxon>
        <taxon>Craniata</taxon>
        <taxon>Vertebrata</taxon>
        <taxon>Euteleostomi</taxon>
        <taxon>Actinopterygii</taxon>
        <taxon>Neopterygii</taxon>
        <taxon>Teleostei</taxon>
        <taxon>Neoteleostei</taxon>
        <taxon>Acanthomorphata</taxon>
        <taxon>Ovalentaria</taxon>
        <taxon>Pomacentridae</taxon>
        <taxon>Amphiprion</taxon>
    </lineage>
</organism>
<keyword evidence="2" id="KW-0812">Transmembrane</keyword>
<dbReference type="GO" id="GO:0030889">
    <property type="term" value="P:negative regulation of B cell proliferation"/>
    <property type="evidence" value="ECO:0007669"/>
    <property type="project" value="TreeGrafter"/>
</dbReference>